<protein>
    <submittedName>
        <fullName evidence="1">Uncharacterized protein</fullName>
    </submittedName>
</protein>
<dbReference type="AlphaFoldDB" id="A0A2T1GJD6"/>
<dbReference type="Pfam" id="PF20341">
    <property type="entry name" value="DUF6636"/>
    <property type="match status" value="1"/>
</dbReference>
<comment type="caution">
    <text evidence="1">The sequence shown here is derived from an EMBL/GenBank/DDBJ whole genome shotgun (WGS) entry which is preliminary data.</text>
</comment>
<accession>A0A2T1GJD6</accession>
<dbReference type="RefSeq" id="WP_106301884.1">
    <property type="nucleotide sequence ID" value="NZ_PVWO01000056.1"/>
</dbReference>
<keyword evidence="2" id="KW-1185">Reference proteome</keyword>
<gene>
    <name evidence="1" type="ORF">C7B77_06750</name>
</gene>
<name>A0A2T1GJD6_9CYAN</name>
<sequence>MKFNWLVIGAFSIALGIVDRPSLAIDNSLNGDSFRLPSGNIACYLSDNNYLRCDIRSGLNPKPKSPCQLDWTGISLDRNRPAQPACAGDTVFGSYPVLNYGSTWRRAGLRCTARTTGLTCLNSRQHGFFLSRSQWQVF</sequence>
<dbReference type="Proteomes" id="UP000238937">
    <property type="component" value="Unassembled WGS sequence"/>
</dbReference>
<proteinExistence type="predicted"/>
<reference evidence="1 2" key="1">
    <citation type="submission" date="2018-03" db="EMBL/GenBank/DDBJ databases">
        <title>The ancient ancestry and fast evolution of plastids.</title>
        <authorList>
            <person name="Moore K.R."/>
            <person name="Magnabosco C."/>
            <person name="Momper L."/>
            <person name="Gold D.A."/>
            <person name="Bosak T."/>
            <person name="Fournier G.P."/>
        </authorList>
    </citation>
    <scope>NUCLEOTIDE SEQUENCE [LARGE SCALE GENOMIC DNA]</scope>
    <source>
        <strain evidence="1 2">CCALA 037</strain>
    </source>
</reference>
<dbReference type="OrthoDB" id="495539at2"/>
<evidence type="ECO:0000313" key="2">
    <source>
        <dbReference type="Proteomes" id="UP000238937"/>
    </source>
</evidence>
<evidence type="ECO:0000313" key="1">
    <source>
        <dbReference type="EMBL" id="PSB57915.1"/>
    </source>
</evidence>
<dbReference type="InterPro" id="IPR046576">
    <property type="entry name" value="DUF6636"/>
</dbReference>
<organism evidence="1 2">
    <name type="scientific">Chamaesiphon polymorphus CCALA 037</name>
    <dbReference type="NCBI Taxonomy" id="2107692"/>
    <lineage>
        <taxon>Bacteria</taxon>
        <taxon>Bacillati</taxon>
        <taxon>Cyanobacteriota</taxon>
        <taxon>Cyanophyceae</taxon>
        <taxon>Gomontiellales</taxon>
        <taxon>Chamaesiphonaceae</taxon>
        <taxon>Chamaesiphon</taxon>
    </lineage>
</organism>
<dbReference type="EMBL" id="PVWO01000056">
    <property type="protein sequence ID" value="PSB57915.1"/>
    <property type="molecule type" value="Genomic_DNA"/>
</dbReference>